<organism evidence="1 2">
    <name type="scientific">Hyaloscypha bicolor E</name>
    <dbReference type="NCBI Taxonomy" id="1095630"/>
    <lineage>
        <taxon>Eukaryota</taxon>
        <taxon>Fungi</taxon>
        <taxon>Dikarya</taxon>
        <taxon>Ascomycota</taxon>
        <taxon>Pezizomycotina</taxon>
        <taxon>Leotiomycetes</taxon>
        <taxon>Helotiales</taxon>
        <taxon>Hyaloscyphaceae</taxon>
        <taxon>Hyaloscypha</taxon>
        <taxon>Hyaloscypha bicolor</taxon>
    </lineage>
</organism>
<accession>A0A2J6SQB6</accession>
<dbReference type="STRING" id="1095630.A0A2J6SQB6"/>
<keyword evidence="2" id="KW-1185">Reference proteome</keyword>
<dbReference type="RefSeq" id="XP_024729865.1">
    <property type="nucleotide sequence ID" value="XM_024883927.1"/>
</dbReference>
<proteinExistence type="predicted"/>
<name>A0A2J6SQB6_9HELO</name>
<evidence type="ECO:0000313" key="1">
    <source>
        <dbReference type="EMBL" id="PMD52961.1"/>
    </source>
</evidence>
<dbReference type="AlphaFoldDB" id="A0A2J6SQB6"/>
<evidence type="ECO:0000313" key="2">
    <source>
        <dbReference type="Proteomes" id="UP000235371"/>
    </source>
</evidence>
<reference evidence="1 2" key="1">
    <citation type="submission" date="2016-04" db="EMBL/GenBank/DDBJ databases">
        <title>A degradative enzymes factory behind the ericoid mycorrhizal symbiosis.</title>
        <authorList>
            <consortium name="DOE Joint Genome Institute"/>
            <person name="Martino E."/>
            <person name="Morin E."/>
            <person name="Grelet G."/>
            <person name="Kuo A."/>
            <person name="Kohler A."/>
            <person name="Daghino S."/>
            <person name="Barry K."/>
            <person name="Choi C."/>
            <person name="Cichocki N."/>
            <person name="Clum A."/>
            <person name="Copeland A."/>
            <person name="Hainaut M."/>
            <person name="Haridas S."/>
            <person name="Labutti K."/>
            <person name="Lindquist E."/>
            <person name="Lipzen A."/>
            <person name="Khouja H.-R."/>
            <person name="Murat C."/>
            <person name="Ohm R."/>
            <person name="Olson A."/>
            <person name="Spatafora J."/>
            <person name="Veneault-Fourrey C."/>
            <person name="Henrissat B."/>
            <person name="Grigoriev I."/>
            <person name="Martin F."/>
            <person name="Perotto S."/>
        </authorList>
    </citation>
    <scope>NUCLEOTIDE SEQUENCE [LARGE SCALE GENOMIC DNA]</scope>
    <source>
        <strain evidence="1 2">E</strain>
    </source>
</reference>
<sequence length="180" mass="20567">MGRYPRLLLPLYQLLQHRNIQPLLCDSLTDPNLPDGALLRTQHDDLRNPSPPQALVRRLAAVGITVVPTFNYCPSFLPAWEVYFQQEEISRKQGLKASRLFPRQNWENATLFSTMFDMWKASIDAGSFTLNSNFAPTLTAGGNSNKLNNSVNDPIWRSGIRRWRVRGVIRLLLFRISWGG</sequence>
<dbReference type="InParanoid" id="A0A2J6SQB6"/>
<gene>
    <name evidence="1" type="ORF">K444DRAFT_635884</name>
</gene>
<dbReference type="EMBL" id="KZ613895">
    <property type="protein sequence ID" value="PMD52961.1"/>
    <property type="molecule type" value="Genomic_DNA"/>
</dbReference>
<dbReference type="Proteomes" id="UP000235371">
    <property type="component" value="Unassembled WGS sequence"/>
</dbReference>
<protein>
    <submittedName>
        <fullName evidence="1">Uncharacterized protein</fullName>
    </submittedName>
</protein>
<dbReference type="GeneID" id="36592004"/>